<name>A0A0K0DSS1_STRER</name>
<feature type="transmembrane region" description="Helical" evidence="2">
    <location>
        <begin position="290"/>
        <end position="306"/>
    </location>
</feature>
<dbReference type="WBParaSite" id="TCONS_00003314.p1">
    <property type="protein sequence ID" value="TCONS_00003314.p1"/>
    <property type="gene ID" value="XLOC_003055"/>
</dbReference>
<dbReference type="STRING" id="6248.A0A0K0DSS1"/>
<evidence type="ECO:0000313" key="5">
    <source>
        <dbReference type="WBParaSite" id="TCONS_00003314.p1"/>
    </source>
</evidence>
<keyword evidence="3" id="KW-1185">Reference proteome</keyword>
<evidence type="ECO:0000313" key="4">
    <source>
        <dbReference type="WBParaSite" id="SSTP_0000028500.1"/>
    </source>
</evidence>
<evidence type="ECO:0000256" key="2">
    <source>
        <dbReference type="SAM" id="Phobius"/>
    </source>
</evidence>
<feature type="compositionally biased region" description="Polar residues" evidence="1">
    <location>
        <begin position="36"/>
        <end position="58"/>
    </location>
</feature>
<evidence type="ECO:0000313" key="3">
    <source>
        <dbReference type="Proteomes" id="UP000035681"/>
    </source>
</evidence>
<reference evidence="4" key="1">
    <citation type="submission" date="2015-08" db="UniProtKB">
        <authorList>
            <consortium name="WormBaseParasite"/>
        </authorList>
    </citation>
    <scope>IDENTIFICATION</scope>
</reference>
<organism evidence="4">
    <name type="scientific">Strongyloides stercoralis</name>
    <name type="common">Threadworm</name>
    <dbReference type="NCBI Taxonomy" id="6248"/>
    <lineage>
        <taxon>Eukaryota</taxon>
        <taxon>Metazoa</taxon>
        <taxon>Ecdysozoa</taxon>
        <taxon>Nematoda</taxon>
        <taxon>Chromadorea</taxon>
        <taxon>Rhabditida</taxon>
        <taxon>Tylenchina</taxon>
        <taxon>Panagrolaimomorpha</taxon>
        <taxon>Strongyloidoidea</taxon>
        <taxon>Strongyloididae</taxon>
        <taxon>Strongyloides</taxon>
    </lineage>
</organism>
<sequence length="443" mass="49904">MAKNVKKGKGKGSKNDFPEHTNNSSSVPLRRRREQTTITSDSDTNRKSMSSSESQKNILQKKNHSAGVQDYIDRENIVLWKRPIVTIIYFVGEIFSLLLDFLSYLGKHKTAVTIFLITIGSAYYGYYAPGPHQKHIQTVEEKLLWCAYWIGLGILSSVGLGTGLHTFLLYLGPHIAKVTMAAYECNSLDFPEPPYPNEIVCPDNSNDSSSILTTAITLWSIVSKVRVEAFCWGAGTAIGELPPYFMARAAKLSGEEPDDEEYQEFKQLVQSKNTDKLPIMDKIKLKMENIVTKAGFFGILVFASIPNPLFDLAGITCGHFLIPFWTFFGATLIGKAIIKMHFQMLFVIIAFSEHHIEDIISKIKLIPTYGVKLQAPLKEFFNNQKKKLHRVEGSVVEEKSNILAIIMQVIVTSMILWFVISIVNSLAQNYHKRLTEKKKKKTG</sequence>
<dbReference type="WBParaSite" id="SSTP_0000028500.1">
    <property type="protein sequence ID" value="SSTP_0000028500.1"/>
    <property type="gene ID" value="SSTP_0000028500"/>
</dbReference>
<feature type="transmembrane region" description="Helical" evidence="2">
    <location>
        <begin position="402"/>
        <end position="423"/>
    </location>
</feature>
<evidence type="ECO:0000256" key="1">
    <source>
        <dbReference type="SAM" id="MobiDB-lite"/>
    </source>
</evidence>
<feature type="compositionally biased region" description="Basic residues" evidence="1">
    <location>
        <begin position="1"/>
        <end position="12"/>
    </location>
</feature>
<feature type="transmembrane region" description="Helical" evidence="2">
    <location>
        <begin position="147"/>
        <end position="171"/>
    </location>
</feature>
<protein>
    <submittedName>
        <fullName evidence="4">Transmembrane protein 49</fullName>
    </submittedName>
    <submittedName>
        <fullName evidence="5">Vacuole membrane protein 1</fullName>
    </submittedName>
</protein>
<proteinExistence type="predicted"/>
<feature type="transmembrane region" description="Helical" evidence="2">
    <location>
        <begin position="110"/>
        <end position="127"/>
    </location>
</feature>
<keyword evidence="2" id="KW-1133">Transmembrane helix</keyword>
<feature type="region of interest" description="Disordered" evidence="1">
    <location>
        <begin position="1"/>
        <end position="61"/>
    </location>
</feature>
<keyword evidence="2" id="KW-0472">Membrane</keyword>
<dbReference type="Proteomes" id="UP000035681">
    <property type="component" value="Unplaced"/>
</dbReference>
<keyword evidence="2" id="KW-0812">Transmembrane</keyword>
<feature type="transmembrane region" description="Helical" evidence="2">
    <location>
        <begin position="84"/>
        <end position="103"/>
    </location>
</feature>
<accession>A0A0K0DSS1</accession>
<feature type="transmembrane region" description="Helical" evidence="2">
    <location>
        <begin position="312"/>
        <end position="334"/>
    </location>
</feature>
<dbReference type="AlphaFoldDB" id="A0A0K0DSS1"/>